<sequence>MQLRNPMVLMKFKVDTLESERSGKRHVSFMAWISMCVTAASFLWEDFGRPRLLECFVEGTDSLKSLKYNIDERLDHHPIHSGGNPATALRVKIVKKGKMNAVRISDLMPKNDPSLITGRRVQPPSPQLSGCLSTT</sequence>
<evidence type="ECO:0000256" key="1">
    <source>
        <dbReference type="SAM" id="MobiDB-lite"/>
    </source>
</evidence>
<evidence type="ECO:0000313" key="3">
    <source>
        <dbReference type="Proteomes" id="UP000326939"/>
    </source>
</evidence>
<keyword evidence="3" id="KW-1185">Reference proteome</keyword>
<dbReference type="EMBL" id="VDCV01000010">
    <property type="protein sequence ID" value="KAB5538419.1"/>
    <property type="molecule type" value="Genomic_DNA"/>
</dbReference>
<name>A0A5N5L6P2_9ROSI</name>
<reference evidence="3" key="1">
    <citation type="journal article" date="2019" name="Gigascience">
        <title>De novo genome assembly of the endangered Acer yangbiense, a plant species with extremely small populations endemic to Yunnan Province, China.</title>
        <authorList>
            <person name="Yang J."/>
            <person name="Wariss H.M."/>
            <person name="Tao L."/>
            <person name="Zhang R."/>
            <person name="Yun Q."/>
            <person name="Hollingsworth P."/>
            <person name="Dao Z."/>
            <person name="Luo G."/>
            <person name="Guo H."/>
            <person name="Ma Y."/>
            <person name="Sun W."/>
        </authorList>
    </citation>
    <scope>NUCLEOTIDE SEQUENCE [LARGE SCALE GENOMIC DNA]</scope>
    <source>
        <strain evidence="3">cv. br00</strain>
    </source>
</reference>
<gene>
    <name evidence="2" type="ORF">DKX38_015952</name>
</gene>
<comment type="caution">
    <text evidence="2">The sequence shown here is derived from an EMBL/GenBank/DDBJ whole genome shotgun (WGS) entry which is preliminary data.</text>
</comment>
<dbReference type="AlphaFoldDB" id="A0A5N5L6P2"/>
<organism evidence="2 3">
    <name type="scientific">Salix brachista</name>
    <dbReference type="NCBI Taxonomy" id="2182728"/>
    <lineage>
        <taxon>Eukaryota</taxon>
        <taxon>Viridiplantae</taxon>
        <taxon>Streptophyta</taxon>
        <taxon>Embryophyta</taxon>
        <taxon>Tracheophyta</taxon>
        <taxon>Spermatophyta</taxon>
        <taxon>Magnoliopsida</taxon>
        <taxon>eudicotyledons</taxon>
        <taxon>Gunneridae</taxon>
        <taxon>Pentapetalae</taxon>
        <taxon>rosids</taxon>
        <taxon>fabids</taxon>
        <taxon>Malpighiales</taxon>
        <taxon>Salicaceae</taxon>
        <taxon>Saliceae</taxon>
        <taxon>Salix</taxon>
    </lineage>
</organism>
<proteinExistence type="predicted"/>
<feature type="region of interest" description="Disordered" evidence="1">
    <location>
        <begin position="110"/>
        <end position="135"/>
    </location>
</feature>
<accession>A0A5N5L6P2</accession>
<dbReference type="Proteomes" id="UP000326939">
    <property type="component" value="Chromosome 10"/>
</dbReference>
<protein>
    <submittedName>
        <fullName evidence="2">Uncharacterized protein</fullName>
    </submittedName>
</protein>
<evidence type="ECO:0000313" key="2">
    <source>
        <dbReference type="EMBL" id="KAB5538419.1"/>
    </source>
</evidence>